<proteinExistence type="predicted"/>
<organism evidence="1 2">
    <name type="scientific">Acinetobacter kookii</name>
    <dbReference type="NCBI Taxonomy" id="1226327"/>
    <lineage>
        <taxon>Bacteria</taxon>
        <taxon>Pseudomonadati</taxon>
        <taxon>Pseudomonadota</taxon>
        <taxon>Gammaproteobacteria</taxon>
        <taxon>Moraxellales</taxon>
        <taxon>Moraxellaceae</taxon>
        <taxon>Acinetobacter</taxon>
    </lineage>
</organism>
<gene>
    <name evidence="1" type="ORF">SAMN05421732_10616</name>
</gene>
<dbReference type="EMBL" id="FMYO01000006">
    <property type="protein sequence ID" value="SDC38294.1"/>
    <property type="molecule type" value="Genomic_DNA"/>
</dbReference>
<dbReference type="OrthoDB" id="6701077at2"/>
<keyword evidence="2" id="KW-1185">Reference proteome</keyword>
<evidence type="ECO:0000313" key="1">
    <source>
        <dbReference type="EMBL" id="SDC38294.1"/>
    </source>
</evidence>
<dbReference type="RefSeq" id="WP_092819876.1">
    <property type="nucleotide sequence ID" value="NZ_BAABKJ010000011.1"/>
</dbReference>
<accession>A0A1G6L507</accession>
<protein>
    <submittedName>
        <fullName evidence="1">Uncharacterized protein</fullName>
    </submittedName>
</protein>
<dbReference type="STRING" id="1226327.SAMN05421732_10616"/>
<dbReference type="Proteomes" id="UP000243468">
    <property type="component" value="Unassembled WGS sequence"/>
</dbReference>
<sequence length="139" mass="15983">MSDFSNVTVSQNDDDTVSLLIDHKPISERYGMKFSASIVDELKALADGQNMKLFDQFVFSHTDLNFEHSYRYVTCILKEEAGYKVTRNFVYTITAQGQQPIEHVITKQGQPMTTADVHEFINTHLQKSLNDYTDLNYAY</sequence>
<dbReference type="AlphaFoldDB" id="A0A1G6L507"/>
<evidence type="ECO:0000313" key="2">
    <source>
        <dbReference type="Proteomes" id="UP000243468"/>
    </source>
</evidence>
<reference evidence="2" key="1">
    <citation type="submission" date="2016-09" db="EMBL/GenBank/DDBJ databases">
        <authorList>
            <person name="Varghese N."/>
            <person name="Submissions S."/>
        </authorList>
    </citation>
    <scope>NUCLEOTIDE SEQUENCE [LARGE SCALE GENOMIC DNA]</scope>
    <source>
        <strain evidence="2">ANC 4667</strain>
    </source>
</reference>
<name>A0A1G6L507_9GAMM</name>